<gene>
    <name evidence="7" type="ORF">COX05_03315</name>
</gene>
<dbReference type="InterPro" id="IPR022791">
    <property type="entry name" value="L-PG_synthase/AglD"/>
</dbReference>
<evidence type="ECO:0000313" key="7">
    <source>
        <dbReference type="EMBL" id="PIP56407.1"/>
    </source>
</evidence>
<feature type="transmembrane region" description="Helical" evidence="6">
    <location>
        <begin position="126"/>
        <end position="143"/>
    </location>
</feature>
<evidence type="ECO:0000256" key="4">
    <source>
        <dbReference type="ARBA" id="ARBA00022989"/>
    </source>
</evidence>
<feature type="transmembrane region" description="Helical" evidence="6">
    <location>
        <begin position="7"/>
        <end position="24"/>
    </location>
</feature>
<evidence type="ECO:0000256" key="5">
    <source>
        <dbReference type="ARBA" id="ARBA00023136"/>
    </source>
</evidence>
<protein>
    <recommendedName>
        <fullName evidence="9">TIGR00374 family protein</fullName>
    </recommendedName>
</protein>
<feature type="transmembrane region" description="Helical" evidence="6">
    <location>
        <begin position="216"/>
        <end position="235"/>
    </location>
</feature>
<dbReference type="PANTHER" id="PTHR39087">
    <property type="entry name" value="UPF0104 MEMBRANE PROTEIN MJ1595"/>
    <property type="match status" value="1"/>
</dbReference>
<keyword evidence="2" id="KW-1003">Cell membrane</keyword>
<sequence length="331" mass="36878">MNIKKIVNTIVLIGISGFFLYLSIEKTDFGLMRSHVNEINIWLLMVGLGLLAAGYVVRGRRWQVYFLLMHIPVTFWHSLKTLVMGFAANNVLPLRAGEVYRAYALHTLYPDVSIPKAFTTVVVERVLDGITVVFFTLVGSLFLPMPQWATQAVEVASGIFGALFVLFIVSAKYPVKAQSVVHTFSVMLPKRIGDKVNIFSKQLFEGLRALNSFPSIFRLMGLSLLVWGLEVLFYYTSFHAFGIQLSLGFAAFLMGIINLAIVIPASPGGVGTYEYVTVLSFSLMGVNESLSFLFAIVTHFAANITVIIFGALFWYTLEKEKHLVIPKEALK</sequence>
<keyword evidence="5 6" id="KW-0472">Membrane</keyword>
<dbReference type="Proteomes" id="UP000228495">
    <property type="component" value="Unassembled WGS sequence"/>
</dbReference>
<keyword evidence="4 6" id="KW-1133">Transmembrane helix</keyword>
<dbReference type="Pfam" id="PF03706">
    <property type="entry name" value="LPG_synthase_TM"/>
    <property type="match status" value="1"/>
</dbReference>
<accession>A0A2H0BFF4</accession>
<feature type="transmembrane region" description="Helical" evidence="6">
    <location>
        <begin position="247"/>
        <end position="270"/>
    </location>
</feature>
<proteinExistence type="predicted"/>
<name>A0A2H0BFF4_UNCKA</name>
<evidence type="ECO:0000256" key="2">
    <source>
        <dbReference type="ARBA" id="ARBA00022475"/>
    </source>
</evidence>
<dbReference type="GO" id="GO:0005886">
    <property type="term" value="C:plasma membrane"/>
    <property type="evidence" value="ECO:0007669"/>
    <property type="project" value="UniProtKB-SubCell"/>
</dbReference>
<organism evidence="7 8">
    <name type="scientific">candidate division WWE3 bacterium CG22_combo_CG10-13_8_21_14_all_39_12</name>
    <dbReference type="NCBI Taxonomy" id="1975094"/>
    <lineage>
        <taxon>Bacteria</taxon>
        <taxon>Katanobacteria</taxon>
    </lineage>
</organism>
<evidence type="ECO:0000313" key="8">
    <source>
        <dbReference type="Proteomes" id="UP000228495"/>
    </source>
</evidence>
<reference evidence="7 8" key="1">
    <citation type="submission" date="2017-09" db="EMBL/GenBank/DDBJ databases">
        <title>Depth-based differentiation of microbial function through sediment-hosted aquifers and enrichment of novel symbionts in the deep terrestrial subsurface.</title>
        <authorList>
            <person name="Probst A.J."/>
            <person name="Ladd B."/>
            <person name="Jarett J.K."/>
            <person name="Geller-Mcgrath D.E."/>
            <person name="Sieber C.M."/>
            <person name="Emerson J.B."/>
            <person name="Anantharaman K."/>
            <person name="Thomas B.C."/>
            <person name="Malmstrom R."/>
            <person name="Stieglmeier M."/>
            <person name="Klingl A."/>
            <person name="Woyke T."/>
            <person name="Ryan C.M."/>
            <person name="Banfield J.F."/>
        </authorList>
    </citation>
    <scope>NUCLEOTIDE SEQUENCE [LARGE SCALE GENOMIC DNA]</scope>
    <source>
        <strain evidence="7">CG22_combo_CG10-13_8_21_14_all_39_12</strain>
    </source>
</reference>
<feature type="transmembrane region" description="Helical" evidence="6">
    <location>
        <begin position="64"/>
        <end position="88"/>
    </location>
</feature>
<evidence type="ECO:0000256" key="6">
    <source>
        <dbReference type="SAM" id="Phobius"/>
    </source>
</evidence>
<evidence type="ECO:0000256" key="3">
    <source>
        <dbReference type="ARBA" id="ARBA00022692"/>
    </source>
</evidence>
<evidence type="ECO:0008006" key="9">
    <source>
        <dbReference type="Google" id="ProtNLM"/>
    </source>
</evidence>
<dbReference type="EMBL" id="PCSU01000056">
    <property type="protein sequence ID" value="PIP56407.1"/>
    <property type="molecule type" value="Genomic_DNA"/>
</dbReference>
<comment type="caution">
    <text evidence="7">The sequence shown here is derived from an EMBL/GenBank/DDBJ whole genome shotgun (WGS) entry which is preliminary data.</text>
</comment>
<dbReference type="PANTHER" id="PTHR39087:SF2">
    <property type="entry name" value="UPF0104 MEMBRANE PROTEIN MJ1595"/>
    <property type="match status" value="1"/>
</dbReference>
<comment type="subcellular location">
    <subcellularLocation>
        <location evidence="1">Cell membrane</location>
        <topology evidence="1">Multi-pass membrane protein</topology>
    </subcellularLocation>
</comment>
<keyword evidence="3 6" id="KW-0812">Transmembrane</keyword>
<feature type="transmembrane region" description="Helical" evidence="6">
    <location>
        <begin position="290"/>
        <end position="317"/>
    </location>
</feature>
<feature type="transmembrane region" description="Helical" evidence="6">
    <location>
        <begin position="39"/>
        <end position="57"/>
    </location>
</feature>
<feature type="transmembrane region" description="Helical" evidence="6">
    <location>
        <begin position="155"/>
        <end position="175"/>
    </location>
</feature>
<dbReference type="NCBIfam" id="TIGR00374">
    <property type="entry name" value="flippase-like domain"/>
    <property type="match status" value="1"/>
</dbReference>
<dbReference type="AlphaFoldDB" id="A0A2H0BFF4"/>
<evidence type="ECO:0000256" key="1">
    <source>
        <dbReference type="ARBA" id="ARBA00004651"/>
    </source>
</evidence>